<dbReference type="EMBL" id="UZAJ01010019">
    <property type="protein sequence ID" value="VDO56868.1"/>
    <property type="molecule type" value="Genomic_DNA"/>
</dbReference>
<dbReference type="Proteomes" id="UP000267606">
    <property type="component" value="Unassembled WGS sequence"/>
</dbReference>
<dbReference type="GO" id="GO:0006886">
    <property type="term" value="P:intracellular protein transport"/>
    <property type="evidence" value="ECO:0007669"/>
    <property type="project" value="InterPro"/>
</dbReference>
<organism evidence="5">
    <name type="scientific">Onchocerca flexuosa</name>
    <dbReference type="NCBI Taxonomy" id="387005"/>
    <lineage>
        <taxon>Eukaryota</taxon>
        <taxon>Metazoa</taxon>
        <taxon>Ecdysozoa</taxon>
        <taxon>Nematoda</taxon>
        <taxon>Chromadorea</taxon>
        <taxon>Rhabditida</taxon>
        <taxon>Spirurina</taxon>
        <taxon>Spiruromorpha</taxon>
        <taxon>Filarioidea</taxon>
        <taxon>Onchocercidae</taxon>
        <taxon>Onchocerca</taxon>
    </lineage>
</organism>
<feature type="compositionally biased region" description="Acidic residues" evidence="1">
    <location>
        <begin position="56"/>
        <end position="71"/>
    </location>
</feature>
<dbReference type="Pfam" id="PF06957">
    <property type="entry name" value="COPI_C"/>
    <property type="match status" value="1"/>
</dbReference>
<dbReference type="STRING" id="387005.A0A183HMG7"/>
<dbReference type="GO" id="GO:0030126">
    <property type="term" value="C:COPI vesicle coat"/>
    <property type="evidence" value="ECO:0007669"/>
    <property type="project" value="InterPro"/>
</dbReference>
<evidence type="ECO:0000259" key="2">
    <source>
        <dbReference type="Pfam" id="PF06957"/>
    </source>
</evidence>
<evidence type="ECO:0000256" key="1">
    <source>
        <dbReference type="SAM" id="MobiDB-lite"/>
    </source>
</evidence>
<feature type="region of interest" description="Disordered" evidence="1">
    <location>
        <begin position="49"/>
        <end position="122"/>
    </location>
</feature>
<dbReference type="InterPro" id="IPR010714">
    <property type="entry name" value="Coatomer_asu_C"/>
</dbReference>
<reference evidence="3 4" key="2">
    <citation type="submission" date="2018-11" db="EMBL/GenBank/DDBJ databases">
        <authorList>
            <consortium name="Pathogen Informatics"/>
        </authorList>
    </citation>
    <scope>NUCLEOTIDE SEQUENCE [LARGE SCALE GENOMIC DNA]</scope>
</reference>
<proteinExistence type="predicted"/>
<evidence type="ECO:0000313" key="4">
    <source>
        <dbReference type="Proteomes" id="UP000267606"/>
    </source>
</evidence>
<feature type="domain" description="Coatomer alpha subunit C-terminal" evidence="2">
    <location>
        <begin position="31"/>
        <end position="167"/>
    </location>
</feature>
<keyword evidence="4" id="KW-1185">Reference proteome</keyword>
<name>A0A183HMG7_9BILA</name>
<sequence length="167" mass="18268">MEDNWPLLTMSRGPFDAHLITRNLTNVGDKASRAATVFAHTDDVEVTGDAWGGDDLMLDEDGNPDVDEDEMQSAASEKEDKEGGWDVDDDLALPVDVEIKSGGDDDDNFYTAPSRGQPPSTYWPNNSRLVADHVASGAFDSAARLLCDQLGITRIEPFKQLFLTTYA</sequence>
<dbReference type="GO" id="GO:0005198">
    <property type="term" value="F:structural molecule activity"/>
    <property type="evidence" value="ECO:0007669"/>
    <property type="project" value="InterPro"/>
</dbReference>
<evidence type="ECO:0000313" key="5">
    <source>
        <dbReference type="WBParaSite" id="OFLC_0000867801-mRNA-1"/>
    </source>
</evidence>
<dbReference type="AlphaFoldDB" id="A0A183HMG7"/>
<gene>
    <name evidence="3" type="ORF">OFLC_LOCUS8681</name>
</gene>
<dbReference type="GO" id="GO:0016192">
    <property type="term" value="P:vesicle-mediated transport"/>
    <property type="evidence" value="ECO:0007669"/>
    <property type="project" value="InterPro"/>
</dbReference>
<protein>
    <submittedName>
        <fullName evidence="5">COPI_C domain-containing protein</fullName>
    </submittedName>
</protein>
<reference evidence="5" key="1">
    <citation type="submission" date="2016-06" db="UniProtKB">
        <authorList>
            <consortium name="WormBaseParasite"/>
        </authorList>
    </citation>
    <scope>IDENTIFICATION</scope>
</reference>
<evidence type="ECO:0000313" key="3">
    <source>
        <dbReference type="EMBL" id="VDO56868.1"/>
    </source>
</evidence>
<dbReference type="WBParaSite" id="OFLC_0000867801-mRNA-1">
    <property type="protein sequence ID" value="OFLC_0000867801-mRNA-1"/>
    <property type="gene ID" value="OFLC_0000867801"/>
</dbReference>
<accession>A0A183HMG7</accession>